<reference evidence="2" key="1">
    <citation type="submission" date="2018-05" db="EMBL/GenBank/DDBJ databases">
        <authorList>
            <person name="Lanie J.A."/>
            <person name="Ng W.-L."/>
            <person name="Kazmierczak K.M."/>
            <person name="Andrzejewski T.M."/>
            <person name="Davidsen T.M."/>
            <person name="Wayne K.J."/>
            <person name="Tettelin H."/>
            <person name="Glass J.I."/>
            <person name="Rusch D."/>
            <person name="Podicherti R."/>
            <person name="Tsui H.-C.T."/>
            <person name="Winkler M.E."/>
        </authorList>
    </citation>
    <scope>NUCLEOTIDE SEQUENCE</scope>
</reference>
<sequence length="234" mass="26395">MKFTNWPRTSISANTSTFSQENFSMALLPYVQDDTDSKAAQLLFEHCRSLLGRVSNAIRVAAHSPKVAQPLVGFMVSALRTEVSGILEMRVKALVILKTSMLNGCAYCIGHNSALGRSLGFEEDEIHAISKDYSSSDYFSPAEKAAIHWAECLTERTYRKHPEAMAQLKLYFSDAQIVEITMVSGFFNFWNRFTDALEIDIESSDSVGNIQRSKTVDIDGYVQYMRSCWWNDDI</sequence>
<feature type="domain" description="Carboxymuconolactone decarboxylase-like" evidence="1">
    <location>
        <begin position="84"/>
        <end position="151"/>
    </location>
</feature>
<dbReference type="InterPro" id="IPR003779">
    <property type="entry name" value="CMD-like"/>
</dbReference>
<protein>
    <recommendedName>
        <fullName evidence="1">Carboxymuconolactone decarboxylase-like domain-containing protein</fullName>
    </recommendedName>
</protein>
<dbReference type="EMBL" id="UINC01007877">
    <property type="protein sequence ID" value="SVA35498.1"/>
    <property type="molecule type" value="Genomic_DNA"/>
</dbReference>
<dbReference type="Pfam" id="PF02627">
    <property type="entry name" value="CMD"/>
    <property type="match status" value="1"/>
</dbReference>
<dbReference type="SUPFAM" id="SSF69118">
    <property type="entry name" value="AhpD-like"/>
    <property type="match status" value="1"/>
</dbReference>
<dbReference type="PANTHER" id="PTHR34846:SF5">
    <property type="entry name" value="CARBOXYMUCONOLACTONE DECARBOXYLASE-LIKE DOMAIN-CONTAINING PROTEIN"/>
    <property type="match status" value="1"/>
</dbReference>
<organism evidence="2">
    <name type="scientific">marine metagenome</name>
    <dbReference type="NCBI Taxonomy" id="408172"/>
    <lineage>
        <taxon>unclassified sequences</taxon>
        <taxon>metagenomes</taxon>
        <taxon>ecological metagenomes</taxon>
    </lineage>
</organism>
<evidence type="ECO:0000313" key="2">
    <source>
        <dbReference type="EMBL" id="SVA35498.1"/>
    </source>
</evidence>
<proteinExistence type="predicted"/>
<name>A0A381V6U8_9ZZZZ</name>
<gene>
    <name evidence="2" type="ORF">METZ01_LOCUS88352</name>
</gene>
<dbReference type="GO" id="GO:0051920">
    <property type="term" value="F:peroxiredoxin activity"/>
    <property type="evidence" value="ECO:0007669"/>
    <property type="project" value="InterPro"/>
</dbReference>
<evidence type="ECO:0000259" key="1">
    <source>
        <dbReference type="Pfam" id="PF02627"/>
    </source>
</evidence>
<dbReference type="InterPro" id="IPR029032">
    <property type="entry name" value="AhpD-like"/>
</dbReference>
<dbReference type="PANTHER" id="PTHR34846">
    <property type="entry name" value="4-CARBOXYMUCONOLACTONE DECARBOXYLASE FAMILY PROTEIN (AFU_ORTHOLOGUE AFUA_6G11590)"/>
    <property type="match status" value="1"/>
</dbReference>
<dbReference type="Gene3D" id="1.20.1290.10">
    <property type="entry name" value="AhpD-like"/>
    <property type="match status" value="1"/>
</dbReference>
<accession>A0A381V6U8</accession>
<dbReference type="AlphaFoldDB" id="A0A381V6U8"/>